<proteinExistence type="predicted"/>
<keyword evidence="2" id="KW-1185">Reference proteome</keyword>
<dbReference type="Proteomes" id="UP001165064">
    <property type="component" value="Unassembled WGS sequence"/>
</dbReference>
<dbReference type="EMBL" id="BSXS01007137">
    <property type="protein sequence ID" value="GME87515.1"/>
    <property type="molecule type" value="Genomic_DNA"/>
</dbReference>
<organism evidence="1 2">
    <name type="scientific">Ambrosiozyma monospora</name>
    <name type="common">Yeast</name>
    <name type="synonym">Endomycopsis monosporus</name>
    <dbReference type="NCBI Taxonomy" id="43982"/>
    <lineage>
        <taxon>Eukaryota</taxon>
        <taxon>Fungi</taxon>
        <taxon>Dikarya</taxon>
        <taxon>Ascomycota</taxon>
        <taxon>Saccharomycotina</taxon>
        <taxon>Pichiomycetes</taxon>
        <taxon>Pichiales</taxon>
        <taxon>Pichiaceae</taxon>
        <taxon>Ambrosiozyma</taxon>
    </lineage>
</organism>
<accession>A0ACB5TFN8</accession>
<gene>
    <name evidence="1" type="ORF">Amon02_000820900</name>
</gene>
<reference evidence="1" key="1">
    <citation type="submission" date="2023-04" db="EMBL/GenBank/DDBJ databases">
        <title>Ambrosiozyma monospora NBRC 10751.</title>
        <authorList>
            <person name="Ichikawa N."/>
            <person name="Sato H."/>
            <person name="Tonouchi N."/>
        </authorList>
    </citation>
    <scope>NUCLEOTIDE SEQUENCE</scope>
    <source>
        <strain evidence="1">NBRC 10751</strain>
    </source>
</reference>
<comment type="caution">
    <text evidence="1">The sequence shown here is derived from an EMBL/GenBank/DDBJ whole genome shotgun (WGS) entry which is preliminary data.</text>
</comment>
<name>A0ACB5TFN8_AMBMO</name>
<evidence type="ECO:0000313" key="2">
    <source>
        <dbReference type="Proteomes" id="UP001165064"/>
    </source>
</evidence>
<evidence type="ECO:0000313" key="1">
    <source>
        <dbReference type="EMBL" id="GME87515.1"/>
    </source>
</evidence>
<sequence length="318" mass="35595">MEAGEKFEPLNDYATTPMFWSNIFMFSMGLLGLYCDLNRIIQYRKHINRFGYFSSVESDYDAELDGLHNNNNNNNSNTNMTNTTSTSSLDLATSTMGFRGNFSPGSLSPERIEYNNTQQALTQKVMQAWSKSKDGYYSNIEACNILRLIFKNPHVLKVLPSAIFDVYYAVLVCWSYQFGCFELKDQRDIQMKYWDSCGCNMTNGIGTGNGAEDTALIKSKALKYVNSKLDNKFNLDIVKKAAGSTNSDSRSNSQNAKVGPGPGSASGMSGDEDDKPVSDEERYCMVKCLVLYSSSVLQESCQWRSANYLVKDLLSLVN</sequence>
<protein>
    <submittedName>
        <fullName evidence="1">Unnamed protein product</fullName>
    </submittedName>
</protein>